<gene>
    <name evidence="1" type="ORF">DERF_014543</name>
</gene>
<name>A0A922HMK6_DERFA</name>
<dbReference type="AlphaFoldDB" id="A0A922HMK6"/>
<reference evidence="1" key="1">
    <citation type="submission" date="2013-05" db="EMBL/GenBank/DDBJ databases">
        <authorList>
            <person name="Yim A.K.Y."/>
            <person name="Chan T.F."/>
            <person name="Ji K.M."/>
            <person name="Liu X.Y."/>
            <person name="Zhou J.W."/>
            <person name="Li R.Q."/>
            <person name="Yang K.Y."/>
            <person name="Li J."/>
            <person name="Li M."/>
            <person name="Law P.T.W."/>
            <person name="Wu Y.L."/>
            <person name="Cai Z.L."/>
            <person name="Qin H."/>
            <person name="Bao Y."/>
            <person name="Leung R.K.K."/>
            <person name="Ng P.K.S."/>
            <person name="Zou J."/>
            <person name="Zhong X.J."/>
            <person name="Ran P.X."/>
            <person name="Zhong N.S."/>
            <person name="Liu Z.G."/>
            <person name="Tsui S.K.W."/>
        </authorList>
    </citation>
    <scope>NUCLEOTIDE SEQUENCE</scope>
    <source>
        <strain evidence="1">Derf</strain>
        <tissue evidence="1">Whole organism</tissue>
    </source>
</reference>
<accession>A0A922HMK6</accession>
<reference evidence="1" key="2">
    <citation type="journal article" date="2022" name="Res Sq">
        <title>Comparative Genomics Reveals Insights into the Divergent Evolution of Astigmatic Mites and Household Pest Adaptations.</title>
        <authorList>
            <person name="Xiong Q."/>
            <person name="Wan A.T.-Y."/>
            <person name="Liu X.-Y."/>
            <person name="Fung C.S.-H."/>
            <person name="Xiao X."/>
            <person name="Malainual N."/>
            <person name="Hou J."/>
            <person name="Wang L."/>
            <person name="Wang M."/>
            <person name="Yang K."/>
            <person name="Cui Y."/>
            <person name="Leung E."/>
            <person name="Nong W."/>
            <person name="Shin S.-K."/>
            <person name="Au S."/>
            <person name="Jeong K.Y."/>
            <person name="Chew F.T."/>
            <person name="Hui J."/>
            <person name="Leung T.F."/>
            <person name="Tungtrongchitr A."/>
            <person name="Zhong N."/>
            <person name="Liu Z."/>
            <person name="Tsui S."/>
        </authorList>
    </citation>
    <scope>NUCLEOTIDE SEQUENCE</scope>
    <source>
        <strain evidence="1">Derf</strain>
        <tissue evidence="1">Whole organism</tissue>
    </source>
</reference>
<protein>
    <submittedName>
        <fullName evidence="1">Uncharacterized protein</fullName>
    </submittedName>
</protein>
<dbReference type="Proteomes" id="UP000790347">
    <property type="component" value="Unassembled WGS sequence"/>
</dbReference>
<sequence>MCDANIVDTKIICLQARMSSTNSNGSVFLGTKDNV</sequence>
<evidence type="ECO:0000313" key="2">
    <source>
        <dbReference type="Proteomes" id="UP000790347"/>
    </source>
</evidence>
<evidence type="ECO:0000313" key="1">
    <source>
        <dbReference type="EMBL" id="KAH9493815.1"/>
    </source>
</evidence>
<comment type="caution">
    <text evidence="1">The sequence shown here is derived from an EMBL/GenBank/DDBJ whole genome shotgun (WGS) entry which is preliminary data.</text>
</comment>
<dbReference type="EMBL" id="ASGP02000008">
    <property type="protein sequence ID" value="KAH9493815.1"/>
    <property type="molecule type" value="Genomic_DNA"/>
</dbReference>
<organism evidence="1 2">
    <name type="scientific">Dermatophagoides farinae</name>
    <name type="common">American house dust mite</name>
    <dbReference type="NCBI Taxonomy" id="6954"/>
    <lineage>
        <taxon>Eukaryota</taxon>
        <taxon>Metazoa</taxon>
        <taxon>Ecdysozoa</taxon>
        <taxon>Arthropoda</taxon>
        <taxon>Chelicerata</taxon>
        <taxon>Arachnida</taxon>
        <taxon>Acari</taxon>
        <taxon>Acariformes</taxon>
        <taxon>Sarcoptiformes</taxon>
        <taxon>Astigmata</taxon>
        <taxon>Psoroptidia</taxon>
        <taxon>Analgoidea</taxon>
        <taxon>Pyroglyphidae</taxon>
        <taxon>Dermatophagoidinae</taxon>
        <taxon>Dermatophagoides</taxon>
    </lineage>
</organism>
<proteinExistence type="predicted"/>
<keyword evidence="2" id="KW-1185">Reference proteome</keyword>